<keyword evidence="3" id="KW-1185">Reference proteome</keyword>
<proteinExistence type="predicted"/>
<keyword evidence="1" id="KW-0812">Transmembrane</keyword>
<gene>
    <name evidence="2" type="ORF">ADUPG1_013987</name>
</gene>
<dbReference type="EMBL" id="BQXS01012764">
    <property type="protein sequence ID" value="GKT27717.1"/>
    <property type="molecule type" value="Genomic_DNA"/>
</dbReference>
<organism evidence="2 3">
    <name type="scientific">Aduncisulcus paluster</name>
    <dbReference type="NCBI Taxonomy" id="2918883"/>
    <lineage>
        <taxon>Eukaryota</taxon>
        <taxon>Metamonada</taxon>
        <taxon>Carpediemonas-like organisms</taxon>
        <taxon>Aduncisulcus</taxon>
    </lineage>
</organism>
<evidence type="ECO:0000313" key="2">
    <source>
        <dbReference type="EMBL" id="GKT27717.1"/>
    </source>
</evidence>
<keyword evidence="1" id="KW-0472">Membrane</keyword>
<protein>
    <submittedName>
        <fullName evidence="2">Uncharacterized protein</fullName>
    </submittedName>
</protein>
<feature type="transmembrane region" description="Helical" evidence="1">
    <location>
        <begin position="1709"/>
        <end position="1733"/>
    </location>
</feature>
<name>A0ABQ5K6Z9_9EUKA</name>
<keyword evidence="1" id="KW-1133">Transmembrane helix</keyword>
<dbReference type="Proteomes" id="UP001057375">
    <property type="component" value="Unassembled WGS sequence"/>
</dbReference>
<evidence type="ECO:0000256" key="1">
    <source>
        <dbReference type="SAM" id="Phobius"/>
    </source>
</evidence>
<accession>A0ABQ5K6Z9</accession>
<comment type="caution">
    <text evidence="2">The sequence shown here is derived from an EMBL/GenBank/DDBJ whole genome shotgun (WGS) entry which is preliminary data.</text>
</comment>
<reference evidence="2" key="1">
    <citation type="submission" date="2022-03" db="EMBL/GenBank/DDBJ databases">
        <title>Draft genome sequence of Aduncisulcus paluster, a free-living microaerophilic Fornicata.</title>
        <authorList>
            <person name="Yuyama I."/>
            <person name="Kume K."/>
            <person name="Tamura T."/>
            <person name="Inagaki Y."/>
            <person name="Hashimoto T."/>
        </authorList>
    </citation>
    <scope>NUCLEOTIDE SEQUENCE</scope>
    <source>
        <strain evidence="2">NY0171</strain>
    </source>
</reference>
<evidence type="ECO:0000313" key="3">
    <source>
        <dbReference type="Proteomes" id="UP001057375"/>
    </source>
</evidence>
<sequence>MLTETRSAFEPIFGEFSLDSLDYVDDIIPVIKRMSTHIAAPVLPLQNHPLIAGAKFFDSKSLIEGTAVSSQLSTDVPLTDQDFHVFIQTDNVEDVLASDISEEVEIKLFSAIVQEYLSELYFSHPDFPNSVFKVHYCVDSSDLESEDVSKLSNLHMCLVTGQEVTSVLSGLTMNVKSNSLDDADPDFERYLDDTTAYDVFQVGYNPDLPVDSSDDYSAISDNSSLNMNAQIELYVDITVFGGIKEFRLVFQADTYNASDHDITISNAFDEEQTSKHSFSNLIEETKFGSLLDFTLLGLDLSSGFFFSVDMTNDMEFQGEFEHTFKAKQSNRIVFGITKVNGEWSNFYKTTEPNMVVEENVPSISSSNQDNMSNFMLQYTIAIIPSFEFKLFGSSLALLGIEMSYQQTLTASSMCSTTSMDTKSSISFTLYTQILDYTHDFPLGTTHESEQEIGDSQLLPLSVIDSTNAIGCVGPDSIADNQDFPRIPPNRVDPEEIHLQIDIDYTCWSGRSFEEVSGTIQLGNKKTSYSYYEYSHKKDKDDEYNLVTGKELILLYSEDDSSDDSSDDELTISIHNDEWCHEDDQSFHIPVSEIVSEFINNAQTLYTQFRWYDKHNDGNHTLDISITFFVQSIDLGIPYSGWDTFGHHSMNIENWYHTSMPRWSDSLTVYPFLEPGDMYSPEGDEQMVYNFFPGVNNYQLLVDNMANTNPLWMISRLYSFDNPNIPMDSDGNSHDGMEFYNDTFDYRAIREYFHSSASDFSEYSSMIRMNMGCYGSSSSNAFSLYYMWESNKYYYELDYSDYPNGLIWDIDSHQNNQDEFPFAWGSSIFSASFNPSQPEICLQKDHIGFKFYSDSLFNSYTLKGDIELDDSYFLQSNDGSMIWETQDGDSHCKLFSHVQKPRLWVNATLYSASINAFNDVGWFSFVPTAQLFIDGGNVSMSTNIGDEDSPFSSLVSLAFDPHSMISLLDGTEWTENVSFLFRYTIEDIDREDGVPIPSSSIEVRIGGGFSGLSEYSDSTYSGSSGQMVPQKLFTSTPSVSTDGNSDANTIPLTGVFHSDHTVLIPYSSVEVDQETRDAHADNKLTHILLKLTRNDIEDTSQDSFGVTSSSASIVPLWLKTNIAGSLFIKDRFPTIIPIVVTLRGNINGLFFFFDGSTDVWNEVAYGNPIQYLPMTNANNDDIGIPISTSFQTQSRGMYQINNIENDSSGDHNPGFIDDFTRDGYIMFQTAMMYGRIVFASEFSALVIPMYDVDGHEFNQKNSSSLRIDIETDQTSPYSSVFIHNTSFADGKMLTIESKNWQEDSQKLVANFWPIVNGSGEVLFPDDTTSSPSDDPCSLDSSDVVTSFDGRLSLVNDGDGYWQVTVCSPESSSLTTTQLYVSTVSTFLIDPNAIVLVADLLEYIEDDSTIHFIPVSDVDVSDYERKQFNDNYALVSYSRACSSYISGINMDVSDYISLNAKDGVTDDYPLRMTSAMQWYDKQILILNSDEKSGDIDHIVVTNSNWSPDGHFVLKQLNMDAELTISLVATANLLEEQDQEEEIVSDVGDSNLLASFQVGLLLYFTSENDAETVMFSNSVFANQSSVTSSLVNVLQHVTFDGNEELQSCLNDESLDIEFINRSKVSYGILFTCSLPQNFEMPSHMDVDGTFEMSSMFNHDVLPVHFSVYDISAFEKSPLSSTSVCGNLSARAPSLHPPTIPPSTPVEDSPNGWIILLWIGVPLILVSVAIILTFILVKRRTSTKKKANMQSGSANSDVPIPSMHVNPLATIISPSELSGQLEKI</sequence>